<gene>
    <name evidence="2" type="ORF">B0H17DRAFT_1154906</name>
</gene>
<comment type="caution">
    <text evidence="2">The sequence shown here is derived from an EMBL/GenBank/DDBJ whole genome shotgun (WGS) entry which is preliminary data.</text>
</comment>
<dbReference type="Proteomes" id="UP001221757">
    <property type="component" value="Unassembled WGS sequence"/>
</dbReference>
<keyword evidence="3" id="KW-1185">Reference proteome</keyword>
<accession>A0AAD7F5K8</accession>
<sequence length="218" mass="23796">MPRIYITPPTSARIVCCANEWDHPETKTSLLLLAVEDTTTALPWIAGMTSHLVSRVRRASGDRAKLSAPYATSQRNPETSGALSDADDAVALLQTLGDTPELPQEANNSMARKINAIIRLYEALDTHGLCMTVASSAPVDTEHIYGEDCSDSSDDGSEPAEDDLDFEDLQIFHLTEEVDEDGDEDVQDMPSLRSGRGGLIPNSFRNLDVLSLQRTHIN</sequence>
<evidence type="ECO:0000256" key="1">
    <source>
        <dbReference type="SAM" id="MobiDB-lite"/>
    </source>
</evidence>
<dbReference type="AlphaFoldDB" id="A0AAD7F5K8"/>
<reference evidence="2" key="1">
    <citation type="submission" date="2023-03" db="EMBL/GenBank/DDBJ databases">
        <title>Massive genome expansion in bonnet fungi (Mycena s.s.) driven by repeated elements and novel gene families across ecological guilds.</title>
        <authorList>
            <consortium name="Lawrence Berkeley National Laboratory"/>
            <person name="Harder C.B."/>
            <person name="Miyauchi S."/>
            <person name="Viragh M."/>
            <person name="Kuo A."/>
            <person name="Thoen E."/>
            <person name="Andreopoulos B."/>
            <person name="Lu D."/>
            <person name="Skrede I."/>
            <person name="Drula E."/>
            <person name="Henrissat B."/>
            <person name="Morin E."/>
            <person name="Kohler A."/>
            <person name="Barry K."/>
            <person name="LaButti K."/>
            <person name="Morin E."/>
            <person name="Salamov A."/>
            <person name="Lipzen A."/>
            <person name="Mereny Z."/>
            <person name="Hegedus B."/>
            <person name="Baldrian P."/>
            <person name="Stursova M."/>
            <person name="Weitz H."/>
            <person name="Taylor A."/>
            <person name="Grigoriev I.V."/>
            <person name="Nagy L.G."/>
            <person name="Martin F."/>
            <person name="Kauserud H."/>
        </authorList>
    </citation>
    <scope>NUCLEOTIDE SEQUENCE</scope>
    <source>
        <strain evidence="2">CBHHK067</strain>
    </source>
</reference>
<proteinExistence type="predicted"/>
<organism evidence="2 3">
    <name type="scientific">Mycena rosella</name>
    <name type="common">Pink bonnet</name>
    <name type="synonym">Agaricus rosellus</name>
    <dbReference type="NCBI Taxonomy" id="1033263"/>
    <lineage>
        <taxon>Eukaryota</taxon>
        <taxon>Fungi</taxon>
        <taxon>Dikarya</taxon>
        <taxon>Basidiomycota</taxon>
        <taxon>Agaricomycotina</taxon>
        <taxon>Agaricomycetes</taxon>
        <taxon>Agaricomycetidae</taxon>
        <taxon>Agaricales</taxon>
        <taxon>Marasmiineae</taxon>
        <taxon>Mycenaceae</taxon>
        <taxon>Mycena</taxon>
    </lineage>
</organism>
<feature type="compositionally biased region" description="Polar residues" evidence="1">
    <location>
        <begin position="70"/>
        <end position="81"/>
    </location>
</feature>
<dbReference type="EMBL" id="JARKIE010001364">
    <property type="protein sequence ID" value="KAJ7602771.1"/>
    <property type="molecule type" value="Genomic_DNA"/>
</dbReference>
<protein>
    <submittedName>
        <fullName evidence="2">Uncharacterized protein</fullName>
    </submittedName>
</protein>
<name>A0AAD7F5K8_MYCRO</name>
<evidence type="ECO:0000313" key="3">
    <source>
        <dbReference type="Proteomes" id="UP001221757"/>
    </source>
</evidence>
<feature type="region of interest" description="Disordered" evidence="1">
    <location>
        <begin position="63"/>
        <end position="83"/>
    </location>
</feature>
<evidence type="ECO:0000313" key="2">
    <source>
        <dbReference type="EMBL" id="KAJ7602771.1"/>
    </source>
</evidence>